<keyword evidence="3" id="KW-1185">Reference proteome</keyword>
<dbReference type="InterPro" id="IPR008979">
    <property type="entry name" value="Galactose-bd-like_sf"/>
</dbReference>
<accession>A0ABT5FAN0</accession>
<evidence type="ECO:0000313" key="2">
    <source>
        <dbReference type="EMBL" id="MDC2887630.1"/>
    </source>
</evidence>
<protein>
    <recommendedName>
        <fullName evidence="4">Beta-galactosidase</fullName>
    </recommendedName>
</protein>
<keyword evidence="1" id="KW-0732">Signal</keyword>
<dbReference type="SUPFAM" id="SSF49785">
    <property type="entry name" value="Galactose-binding domain-like"/>
    <property type="match status" value="1"/>
</dbReference>
<feature type="signal peptide" evidence="1">
    <location>
        <begin position="1"/>
        <end position="28"/>
    </location>
</feature>
<organism evidence="2 3">
    <name type="scientific">Psychrosphaera algicola</name>
    <dbReference type="NCBI Taxonomy" id="3023714"/>
    <lineage>
        <taxon>Bacteria</taxon>
        <taxon>Pseudomonadati</taxon>
        <taxon>Pseudomonadota</taxon>
        <taxon>Gammaproteobacteria</taxon>
        <taxon>Alteromonadales</taxon>
        <taxon>Pseudoalteromonadaceae</taxon>
        <taxon>Psychrosphaera</taxon>
    </lineage>
</organism>
<evidence type="ECO:0008006" key="4">
    <source>
        <dbReference type="Google" id="ProtNLM"/>
    </source>
</evidence>
<dbReference type="RefSeq" id="WP_272179452.1">
    <property type="nucleotide sequence ID" value="NZ_JAQOMS010000002.1"/>
</dbReference>
<sequence>MSSSLSTRSKYWALFSLSLMYFSCLTHAEFIVDGPGHQVTDGRTTISLNGQWKFATDVKNNGVSLGFKNEKFNDKKWDTIDVP</sequence>
<reference evidence="2 3" key="1">
    <citation type="submission" date="2023-01" db="EMBL/GenBank/DDBJ databases">
        <title>Psychrosphaera sp. nov., isolated from marine algae.</title>
        <authorList>
            <person name="Bayburt H."/>
            <person name="Choi B.J."/>
            <person name="Kim J.M."/>
            <person name="Choi D.G."/>
            <person name="Jeon C.O."/>
        </authorList>
    </citation>
    <scope>NUCLEOTIDE SEQUENCE [LARGE SCALE GENOMIC DNA]</scope>
    <source>
        <strain evidence="2 3">G1-22</strain>
    </source>
</reference>
<feature type="chain" id="PRO_5046586648" description="Beta-galactosidase" evidence="1">
    <location>
        <begin position="29"/>
        <end position="83"/>
    </location>
</feature>
<dbReference type="Gene3D" id="2.60.120.260">
    <property type="entry name" value="Galactose-binding domain-like"/>
    <property type="match status" value="1"/>
</dbReference>
<comment type="caution">
    <text evidence="2">The sequence shown here is derived from an EMBL/GenBank/DDBJ whole genome shotgun (WGS) entry which is preliminary data.</text>
</comment>
<gene>
    <name evidence="2" type="ORF">PN838_00680</name>
</gene>
<name>A0ABT5FAN0_9GAMM</name>
<proteinExistence type="predicted"/>
<evidence type="ECO:0000313" key="3">
    <source>
        <dbReference type="Proteomes" id="UP001528411"/>
    </source>
</evidence>
<dbReference type="EMBL" id="JAQOMS010000002">
    <property type="protein sequence ID" value="MDC2887630.1"/>
    <property type="molecule type" value="Genomic_DNA"/>
</dbReference>
<dbReference type="Proteomes" id="UP001528411">
    <property type="component" value="Unassembled WGS sequence"/>
</dbReference>
<evidence type="ECO:0000256" key="1">
    <source>
        <dbReference type="SAM" id="SignalP"/>
    </source>
</evidence>